<feature type="transmembrane region" description="Helical" evidence="5">
    <location>
        <begin position="180"/>
        <end position="198"/>
    </location>
</feature>
<gene>
    <name evidence="7" type="ORF">Cabys_1022</name>
    <name evidence="8" type="ORF">Calab_2239</name>
</gene>
<dbReference type="RefSeq" id="WP_006929030.1">
    <property type="nucleotide sequence ID" value="NZ_CM001402.1"/>
</dbReference>
<feature type="transmembrane region" description="Helical" evidence="5">
    <location>
        <begin position="117"/>
        <end position="135"/>
    </location>
</feature>
<evidence type="ECO:0000313" key="10">
    <source>
        <dbReference type="Proteomes" id="UP000183868"/>
    </source>
</evidence>
<feature type="transmembrane region" description="Helical" evidence="5">
    <location>
        <begin position="35"/>
        <end position="53"/>
    </location>
</feature>
<sequence>MNVLHFHINKAIMLAGFIWGLSGFTIEIVGGEPGFFDFFIRFLFMIIACTIIYTKIKIQIKKEYLPAILFLLIFLTSFLLTLIINKASIIFLIREILLIFTAFTIIVLLNDGQNIQAFLRGIFYALNLLVFYYFINIEFSNFLSPLYRLYTKLNPNGIGIAAVMLFVISLYSFYSTRVKFEKYFLFVSILLSFVVVLATRSRTSMIMMLLAFFSLSFFFKKKRILIVSSLISIIFIIYNFETLSLIIRLESPPGFSGPENISNLTGRTLLWKKGFNVFLENFFLGVGPERAKVKVINHMSHYHNAYIQLMVVGGIFTFLPIFILVINAIKNLILYKVDTLFKVIFVVGLVSSMVENRLLNFGSPGNFLFLIAFLTLNFSPGLKKTGILQK</sequence>
<dbReference type="KEGG" id="caby:Cabys_1022"/>
<evidence type="ECO:0000259" key="6">
    <source>
        <dbReference type="Pfam" id="PF04932"/>
    </source>
</evidence>
<feature type="transmembrane region" description="Helical" evidence="5">
    <location>
        <begin position="333"/>
        <end position="354"/>
    </location>
</feature>
<dbReference type="InterPro" id="IPR007016">
    <property type="entry name" value="O-antigen_ligase-rel_domated"/>
</dbReference>
<feature type="transmembrane region" description="Helical" evidence="5">
    <location>
        <begin position="12"/>
        <end position="29"/>
    </location>
</feature>
<dbReference type="AlphaFoldDB" id="H1XWL1"/>
<dbReference type="Proteomes" id="UP000183868">
    <property type="component" value="Chromosome"/>
</dbReference>
<dbReference type="PANTHER" id="PTHR37422">
    <property type="entry name" value="TEICHURONIC ACID BIOSYNTHESIS PROTEIN TUAE"/>
    <property type="match status" value="1"/>
</dbReference>
<keyword evidence="2 5" id="KW-0812">Transmembrane</keyword>
<keyword evidence="9" id="KW-1185">Reference proteome</keyword>
<evidence type="ECO:0000313" key="8">
    <source>
        <dbReference type="EMBL" id="EHO41849.1"/>
    </source>
</evidence>
<evidence type="ECO:0000256" key="1">
    <source>
        <dbReference type="ARBA" id="ARBA00004141"/>
    </source>
</evidence>
<dbReference type="EMBL" id="CP018099">
    <property type="protein sequence ID" value="APF17773.1"/>
    <property type="molecule type" value="Genomic_DNA"/>
</dbReference>
<organism evidence="8 9">
    <name type="scientific">Caldithrix abyssi DSM 13497</name>
    <dbReference type="NCBI Taxonomy" id="880073"/>
    <lineage>
        <taxon>Bacteria</taxon>
        <taxon>Pseudomonadati</taxon>
        <taxon>Calditrichota</taxon>
        <taxon>Calditrichia</taxon>
        <taxon>Calditrichales</taxon>
        <taxon>Calditrichaceae</taxon>
        <taxon>Caldithrix</taxon>
    </lineage>
</organism>
<feature type="transmembrane region" description="Helical" evidence="5">
    <location>
        <begin position="305"/>
        <end position="326"/>
    </location>
</feature>
<keyword evidence="7" id="KW-0436">Ligase</keyword>
<comment type="subcellular location">
    <subcellularLocation>
        <location evidence="1">Membrane</location>
        <topology evidence="1">Multi-pass membrane protein</topology>
    </subcellularLocation>
</comment>
<dbReference type="InterPro" id="IPR051533">
    <property type="entry name" value="WaaL-like"/>
</dbReference>
<dbReference type="Proteomes" id="UP000004671">
    <property type="component" value="Chromosome"/>
</dbReference>
<evidence type="ECO:0000256" key="3">
    <source>
        <dbReference type="ARBA" id="ARBA00022989"/>
    </source>
</evidence>
<proteinExistence type="predicted"/>
<feature type="transmembrane region" description="Helical" evidence="5">
    <location>
        <begin position="155"/>
        <end position="173"/>
    </location>
</feature>
<dbReference type="PaxDb" id="880073-Calab_2239"/>
<reference evidence="8 9" key="1">
    <citation type="submission" date="2011-09" db="EMBL/GenBank/DDBJ databases">
        <title>The permanent draft genome of Caldithrix abyssi DSM 13497.</title>
        <authorList>
            <consortium name="US DOE Joint Genome Institute (JGI-PGF)"/>
            <person name="Lucas S."/>
            <person name="Han J."/>
            <person name="Lapidus A."/>
            <person name="Bruce D."/>
            <person name="Goodwin L."/>
            <person name="Pitluck S."/>
            <person name="Peters L."/>
            <person name="Kyrpides N."/>
            <person name="Mavromatis K."/>
            <person name="Ivanova N."/>
            <person name="Mikhailova N."/>
            <person name="Chertkov O."/>
            <person name="Detter J.C."/>
            <person name="Tapia R."/>
            <person name="Han C."/>
            <person name="Land M."/>
            <person name="Hauser L."/>
            <person name="Markowitz V."/>
            <person name="Cheng J.-F."/>
            <person name="Hugenholtz P."/>
            <person name="Woyke T."/>
            <person name="Wu D."/>
            <person name="Spring S."/>
            <person name="Brambilla E."/>
            <person name="Klenk H.-P."/>
            <person name="Eisen J.A."/>
        </authorList>
    </citation>
    <scope>NUCLEOTIDE SEQUENCE [LARGE SCALE GENOMIC DNA]</scope>
    <source>
        <strain evidence="8 9">DSM 13497</strain>
    </source>
</reference>
<dbReference type="GO" id="GO:0016020">
    <property type="term" value="C:membrane"/>
    <property type="evidence" value="ECO:0007669"/>
    <property type="project" value="UniProtKB-SubCell"/>
</dbReference>
<feature type="transmembrane region" description="Helical" evidence="5">
    <location>
        <begin position="366"/>
        <end position="382"/>
    </location>
</feature>
<protein>
    <submittedName>
        <fullName evidence="7">O-antigen ligase</fullName>
    </submittedName>
    <submittedName>
        <fullName evidence="8">O-antigen polymerase</fullName>
    </submittedName>
</protein>
<dbReference type="eggNOG" id="COG3307">
    <property type="taxonomic scope" value="Bacteria"/>
</dbReference>
<evidence type="ECO:0000313" key="7">
    <source>
        <dbReference type="EMBL" id="APF17773.1"/>
    </source>
</evidence>
<dbReference type="STRING" id="880073.Cabys_1022"/>
<dbReference type="EMBL" id="CM001402">
    <property type="protein sequence ID" value="EHO41849.1"/>
    <property type="molecule type" value="Genomic_DNA"/>
</dbReference>
<feature type="transmembrane region" description="Helical" evidence="5">
    <location>
        <begin position="204"/>
        <end position="219"/>
    </location>
</feature>
<dbReference type="GO" id="GO:0016874">
    <property type="term" value="F:ligase activity"/>
    <property type="evidence" value="ECO:0007669"/>
    <property type="project" value="UniProtKB-KW"/>
</dbReference>
<dbReference type="PANTHER" id="PTHR37422:SF17">
    <property type="entry name" value="O-ANTIGEN LIGASE"/>
    <property type="match status" value="1"/>
</dbReference>
<evidence type="ECO:0000256" key="5">
    <source>
        <dbReference type="SAM" id="Phobius"/>
    </source>
</evidence>
<reference evidence="7 10" key="2">
    <citation type="submission" date="2016-11" db="EMBL/GenBank/DDBJ databases">
        <title>Genomic analysis of Caldithrix abyssi and proposal of a novel bacterial phylum Caldithrichaeota.</title>
        <authorList>
            <person name="Kublanov I."/>
            <person name="Sigalova O."/>
            <person name="Gavrilov S."/>
            <person name="Lebedinsky A."/>
            <person name="Ivanova N."/>
            <person name="Daum C."/>
            <person name="Reddy T."/>
            <person name="Klenk H.P."/>
            <person name="Goker M."/>
            <person name="Reva O."/>
            <person name="Miroshnichenko M."/>
            <person name="Kyprides N."/>
            <person name="Woyke T."/>
            <person name="Gelfand M."/>
        </authorList>
    </citation>
    <scope>NUCLEOTIDE SEQUENCE [LARGE SCALE GENOMIC DNA]</scope>
    <source>
        <strain evidence="7 10">LF13</strain>
    </source>
</reference>
<name>H1XWL1_CALAY</name>
<accession>H1XWL1</accession>
<dbReference type="Pfam" id="PF04932">
    <property type="entry name" value="Wzy_C"/>
    <property type="match status" value="1"/>
</dbReference>
<keyword evidence="3 5" id="KW-1133">Transmembrane helix</keyword>
<evidence type="ECO:0000256" key="4">
    <source>
        <dbReference type="ARBA" id="ARBA00023136"/>
    </source>
</evidence>
<dbReference type="OrthoDB" id="4391260at2"/>
<feature type="domain" description="O-antigen ligase-related" evidence="6">
    <location>
        <begin position="188"/>
        <end position="320"/>
    </location>
</feature>
<dbReference type="HOGENOM" id="CLU_707289_0_0_0"/>
<keyword evidence="4 5" id="KW-0472">Membrane</keyword>
<feature type="transmembrane region" description="Helical" evidence="5">
    <location>
        <begin position="224"/>
        <end position="247"/>
    </location>
</feature>
<feature type="transmembrane region" description="Helical" evidence="5">
    <location>
        <begin position="90"/>
        <end position="110"/>
    </location>
</feature>
<evidence type="ECO:0000256" key="2">
    <source>
        <dbReference type="ARBA" id="ARBA00022692"/>
    </source>
</evidence>
<feature type="transmembrane region" description="Helical" evidence="5">
    <location>
        <begin position="65"/>
        <end position="84"/>
    </location>
</feature>
<evidence type="ECO:0000313" key="9">
    <source>
        <dbReference type="Proteomes" id="UP000004671"/>
    </source>
</evidence>